<reference evidence="1 2" key="1">
    <citation type="submission" date="2013-03" db="EMBL/GenBank/DDBJ databases">
        <title>The Genome Sequence of Capronia epimyces CBS 606.96.</title>
        <authorList>
            <consortium name="The Broad Institute Genomics Platform"/>
            <person name="Cuomo C."/>
            <person name="de Hoog S."/>
            <person name="Gorbushina A."/>
            <person name="Walker B."/>
            <person name="Young S.K."/>
            <person name="Zeng Q."/>
            <person name="Gargeya S."/>
            <person name="Fitzgerald M."/>
            <person name="Haas B."/>
            <person name="Abouelleil A."/>
            <person name="Allen A.W."/>
            <person name="Alvarado L."/>
            <person name="Arachchi H.M."/>
            <person name="Berlin A.M."/>
            <person name="Chapman S.B."/>
            <person name="Gainer-Dewar J."/>
            <person name="Goldberg J."/>
            <person name="Griggs A."/>
            <person name="Gujja S."/>
            <person name="Hansen M."/>
            <person name="Howarth C."/>
            <person name="Imamovic A."/>
            <person name="Ireland A."/>
            <person name="Larimer J."/>
            <person name="McCowan C."/>
            <person name="Murphy C."/>
            <person name="Pearson M."/>
            <person name="Poon T.W."/>
            <person name="Priest M."/>
            <person name="Roberts A."/>
            <person name="Saif S."/>
            <person name="Shea T."/>
            <person name="Sisk P."/>
            <person name="Sykes S."/>
            <person name="Wortman J."/>
            <person name="Nusbaum C."/>
            <person name="Birren B."/>
        </authorList>
    </citation>
    <scope>NUCLEOTIDE SEQUENCE [LARGE SCALE GENOMIC DNA]</scope>
    <source>
        <strain evidence="1 2">CBS 606.96</strain>
    </source>
</reference>
<evidence type="ECO:0000313" key="2">
    <source>
        <dbReference type="Proteomes" id="UP000019478"/>
    </source>
</evidence>
<accession>W9YAX1</accession>
<dbReference type="InterPro" id="IPR008775">
    <property type="entry name" value="Phytyl_CoA_dOase-like"/>
</dbReference>
<protein>
    <recommendedName>
        <fullName evidence="3">Phytanoyl-CoA dioxygenase</fullName>
    </recommendedName>
</protein>
<dbReference type="Gene3D" id="2.60.120.620">
    <property type="entry name" value="q2cbj1_9rhob like domain"/>
    <property type="match status" value="1"/>
</dbReference>
<dbReference type="Proteomes" id="UP000019478">
    <property type="component" value="Unassembled WGS sequence"/>
</dbReference>
<evidence type="ECO:0000313" key="1">
    <source>
        <dbReference type="EMBL" id="EXJ79519.1"/>
    </source>
</evidence>
<sequence length="322" mass="35839">MSATITETVTSTSVDDDRLRPLPEVPVFEFGKVTPEQVVAGLIQAGGAVIRNAVDTESLAAIDVETRPYIEKDRVWNGEFFPRQTRRVNSLASKSKAFMEKVTGHKLYQDVSDIMLSTTSKNWLGEKQLTCTSKPQVNATVIFSIGPGATDQPLHRDDMGHHNITRRMEAKDYKIGQDLGIGWFVGARKTTKANGATRFIPGSHLWDADTPPSEDLTYYAELNPGDAFIMLSSCFHGGSANTTDNDERLVYTTFMTKGFLRQEENQYLNNDPEKLKVMYDDDTILKLIGYDISAPFLGWINTGNPLTFLRPELAAKGKGDLY</sequence>
<keyword evidence="2" id="KW-1185">Reference proteome</keyword>
<dbReference type="HOGENOM" id="CLU_047725_0_1_1"/>
<dbReference type="SUPFAM" id="SSF51197">
    <property type="entry name" value="Clavaminate synthase-like"/>
    <property type="match status" value="1"/>
</dbReference>
<gene>
    <name evidence="1" type="ORF">A1O3_07798</name>
</gene>
<evidence type="ECO:0008006" key="3">
    <source>
        <dbReference type="Google" id="ProtNLM"/>
    </source>
</evidence>
<comment type="caution">
    <text evidence="1">The sequence shown here is derived from an EMBL/GenBank/DDBJ whole genome shotgun (WGS) entry which is preliminary data.</text>
</comment>
<organism evidence="1 2">
    <name type="scientific">Capronia epimyces CBS 606.96</name>
    <dbReference type="NCBI Taxonomy" id="1182542"/>
    <lineage>
        <taxon>Eukaryota</taxon>
        <taxon>Fungi</taxon>
        <taxon>Dikarya</taxon>
        <taxon>Ascomycota</taxon>
        <taxon>Pezizomycotina</taxon>
        <taxon>Eurotiomycetes</taxon>
        <taxon>Chaetothyriomycetidae</taxon>
        <taxon>Chaetothyriales</taxon>
        <taxon>Herpotrichiellaceae</taxon>
        <taxon>Capronia</taxon>
    </lineage>
</organism>
<dbReference type="EMBL" id="AMGY01000007">
    <property type="protein sequence ID" value="EXJ79519.1"/>
    <property type="molecule type" value="Genomic_DNA"/>
</dbReference>
<dbReference type="GeneID" id="19171893"/>
<proteinExistence type="predicted"/>
<name>W9YAX1_9EURO</name>
<dbReference type="RefSeq" id="XP_007736093.1">
    <property type="nucleotide sequence ID" value="XM_007737903.1"/>
</dbReference>
<dbReference type="Pfam" id="PF05721">
    <property type="entry name" value="PhyH"/>
    <property type="match status" value="1"/>
</dbReference>
<dbReference type="AlphaFoldDB" id="W9YAX1"/>
<dbReference type="eggNOG" id="ENOG502RUKM">
    <property type="taxonomic scope" value="Eukaryota"/>
</dbReference>
<dbReference type="OrthoDB" id="445007at2759"/>
<dbReference type="STRING" id="1182542.W9YAX1"/>